<dbReference type="Proteomes" id="UP000499080">
    <property type="component" value="Unassembled WGS sequence"/>
</dbReference>
<accession>A0A4Y2AII4</accession>
<dbReference type="AlphaFoldDB" id="A0A4Y2AII4"/>
<dbReference type="InterPro" id="IPR039576">
    <property type="entry name" value="APBB1/2/3"/>
</dbReference>
<gene>
    <name evidence="1" type="ORF">AVEN_18161_2</name>
</gene>
<dbReference type="GO" id="GO:0001540">
    <property type="term" value="F:amyloid-beta binding"/>
    <property type="evidence" value="ECO:0007669"/>
    <property type="project" value="InterPro"/>
</dbReference>
<organism evidence="1 2">
    <name type="scientific">Araneus ventricosus</name>
    <name type="common">Orbweaver spider</name>
    <name type="synonym">Epeira ventricosa</name>
    <dbReference type="NCBI Taxonomy" id="182803"/>
    <lineage>
        <taxon>Eukaryota</taxon>
        <taxon>Metazoa</taxon>
        <taxon>Ecdysozoa</taxon>
        <taxon>Arthropoda</taxon>
        <taxon>Chelicerata</taxon>
        <taxon>Arachnida</taxon>
        <taxon>Araneae</taxon>
        <taxon>Araneomorphae</taxon>
        <taxon>Entelegynae</taxon>
        <taxon>Araneoidea</taxon>
        <taxon>Araneidae</taxon>
        <taxon>Araneus</taxon>
    </lineage>
</organism>
<name>A0A4Y2AII4_ARAVE</name>
<evidence type="ECO:0000313" key="1">
    <source>
        <dbReference type="EMBL" id="GBL79598.1"/>
    </source>
</evidence>
<reference evidence="1 2" key="1">
    <citation type="journal article" date="2019" name="Sci. Rep.">
        <title>Orb-weaving spider Araneus ventricosus genome elucidates the spidroin gene catalogue.</title>
        <authorList>
            <person name="Kono N."/>
            <person name="Nakamura H."/>
            <person name="Ohtoshi R."/>
            <person name="Moran D.A.P."/>
            <person name="Shinohara A."/>
            <person name="Yoshida Y."/>
            <person name="Fujiwara M."/>
            <person name="Mori M."/>
            <person name="Tomita M."/>
            <person name="Arakawa K."/>
        </authorList>
    </citation>
    <scope>NUCLEOTIDE SEQUENCE [LARGE SCALE GENOMIC DNA]</scope>
</reference>
<evidence type="ECO:0000313" key="2">
    <source>
        <dbReference type="Proteomes" id="UP000499080"/>
    </source>
</evidence>
<protein>
    <recommendedName>
        <fullName evidence="3">PID domain-containing protein</fullName>
    </recommendedName>
</protein>
<evidence type="ECO:0008006" key="3">
    <source>
        <dbReference type="Google" id="ProtNLM"/>
    </source>
</evidence>
<dbReference type="InterPro" id="IPR011993">
    <property type="entry name" value="PH-like_dom_sf"/>
</dbReference>
<comment type="caution">
    <text evidence="1">The sequence shown here is derived from an EMBL/GenBank/DDBJ whole genome shotgun (WGS) entry which is preliminary data.</text>
</comment>
<dbReference type="PANTHER" id="PTHR14058">
    <property type="entry name" value="AMYLOID BETA A4 PRECURSOR PROTEIN-BINDING FAMILY B"/>
    <property type="match status" value="1"/>
</dbReference>
<keyword evidence="2" id="KW-1185">Reference proteome</keyword>
<dbReference type="EMBL" id="BGPR01000019">
    <property type="protein sequence ID" value="GBL79598.1"/>
    <property type="molecule type" value="Genomic_DNA"/>
</dbReference>
<dbReference type="GO" id="GO:0005737">
    <property type="term" value="C:cytoplasm"/>
    <property type="evidence" value="ECO:0007669"/>
    <property type="project" value="TreeGrafter"/>
</dbReference>
<dbReference type="GO" id="GO:0006355">
    <property type="term" value="P:regulation of DNA-templated transcription"/>
    <property type="evidence" value="ECO:0007669"/>
    <property type="project" value="TreeGrafter"/>
</dbReference>
<dbReference type="Gene3D" id="2.30.29.30">
    <property type="entry name" value="Pleckstrin-homology domain (PH domain)/Phosphotyrosine-binding domain (PTB)"/>
    <property type="match status" value="1"/>
</dbReference>
<dbReference type="SUPFAM" id="SSF50729">
    <property type="entry name" value="PH domain-like"/>
    <property type="match status" value="1"/>
</dbReference>
<dbReference type="PANTHER" id="PTHR14058:SF8">
    <property type="entry name" value="PROTEIN FE65 HOMOLOG"/>
    <property type="match status" value="1"/>
</dbReference>
<dbReference type="OrthoDB" id="5969782at2759"/>
<dbReference type="GO" id="GO:0005634">
    <property type="term" value="C:nucleus"/>
    <property type="evidence" value="ECO:0007669"/>
    <property type="project" value="TreeGrafter"/>
</dbReference>
<sequence>MMSSSSDVETDLLSYANPNYQLTSSDENCNIEVGGSYDDIYEGLDVACKINRRLSIRGRRKYASLDPVSMGVDVDLETVPMLTTNAENNLHCGFIVHTAQDEFVAHVFYCEPSSGALCKTIEAACKLRYQKCLDAHRQDSDSKNLEAQRKGLRTALKSVFGTFFMARQRRSAET</sequence>
<proteinExistence type="predicted"/>